<dbReference type="InterPro" id="IPR003715">
    <property type="entry name" value="Poly_export_N"/>
</dbReference>
<dbReference type="InterPro" id="IPR019554">
    <property type="entry name" value="Soluble_ligand-bd"/>
</dbReference>
<accession>A0A2N3PVN3</accession>
<dbReference type="PANTHER" id="PTHR33619">
    <property type="entry name" value="POLYSACCHARIDE EXPORT PROTEIN GFCE-RELATED"/>
    <property type="match status" value="1"/>
</dbReference>
<dbReference type="AlphaFoldDB" id="A0A2N3PVN3"/>
<evidence type="ECO:0000313" key="5">
    <source>
        <dbReference type="Proteomes" id="UP000233293"/>
    </source>
</evidence>
<gene>
    <name evidence="4" type="ORF">CWS72_11420</name>
</gene>
<protein>
    <submittedName>
        <fullName evidence="4">Polysaccharide biosynthesis protein</fullName>
    </submittedName>
</protein>
<proteinExistence type="predicted"/>
<dbReference type="Proteomes" id="UP000233293">
    <property type="component" value="Unassembled WGS sequence"/>
</dbReference>
<organism evidence="4 5">
    <name type="scientific">Telmatospirillum siberiense</name>
    <dbReference type="NCBI Taxonomy" id="382514"/>
    <lineage>
        <taxon>Bacteria</taxon>
        <taxon>Pseudomonadati</taxon>
        <taxon>Pseudomonadota</taxon>
        <taxon>Alphaproteobacteria</taxon>
        <taxon>Rhodospirillales</taxon>
        <taxon>Rhodospirillaceae</taxon>
        <taxon>Telmatospirillum</taxon>
    </lineage>
</organism>
<evidence type="ECO:0000259" key="2">
    <source>
        <dbReference type="Pfam" id="PF02563"/>
    </source>
</evidence>
<dbReference type="Pfam" id="PF02563">
    <property type="entry name" value="Poly_export"/>
    <property type="match status" value="1"/>
</dbReference>
<keyword evidence="5" id="KW-1185">Reference proteome</keyword>
<sequence>MGMLSGLYASVRRFSLLLLVVVIASLLLGGQSMADDKVAYRLGTGDKVRVTVFNEADLSGDFDVNDQGAVALPLVGQVDAVGKTVAEFQAEIAQKYGATYLVNPRVSVAVLNYRPFFILGEVKTPASYPYVNGMTVINAIALAGGYTPRANKQNIVIKRANDPSATEQTVNEDAPVLPGDVIRVPERFF</sequence>
<dbReference type="GO" id="GO:0015159">
    <property type="term" value="F:polysaccharide transmembrane transporter activity"/>
    <property type="evidence" value="ECO:0007669"/>
    <property type="project" value="InterPro"/>
</dbReference>
<dbReference type="Gene3D" id="3.10.560.10">
    <property type="entry name" value="Outer membrane lipoprotein wza domain like"/>
    <property type="match status" value="1"/>
</dbReference>
<name>A0A2N3PVN3_9PROT</name>
<evidence type="ECO:0000313" key="4">
    <source>
        <dbReference type="EMBL" id="PKU24450.1"/>
    </source>
</evidence>
<evidence type="ECO:0000256" key="1">
    <source>
        <dbReference type="ARBA" id="ARBA00022729"/>
    </source>
</evidence>
<dbReference type="InterPro" id="IPR049712">
    <property type="entry name" value="Poly_export"/>
</dbReference>
<keyword evidence="1" id="KW-0732">Signal</keyword>
<feature type="domain" description="Polysaccharide export protein N-terminal" evidence="2">
    <location>
        <begin position="38"/>
        <end position="110"/>
    </location>
</feature>
<reference evidence="5" key="1">
    <citation type="submission" date="2017-12" db="EMBL/GenBank/DDBJ databases">
        <title>Draft genome sequence of Telmatospirillum siberiense 26-4b1T, an acidotolerant peatland alphaproteobacterium potentially involved in sulfur cycling.</title>
        <authorList>
            <person name="Hausmann B."/>
            <person name="Pjevac P."/>
            <person name="Schreck K."/>
            <person name="Herbold C.W."/>
            <person name="Daims H."/>
            <person name="Wagner M."/>
            <person name="Pester M."/>
            <person name="Loy A."/>
        </authorList>
    </citation>
    <scope>NUCLEOTIDE SEQUENCE [LARGE SCALE GENOMIC DNA]</scope>
    <source>
        <strain evidence="5">26-4b1</strain>
    </source>
</reference>
<evidence type="ECO:0000259" key="3">
    <source>
        <dbReference type="Pfam" id="PF10531"/>
    </source>
</evidence>
<dbReference type="OrthoDB" id="197007at2"/>
<feature type="domain" description="Soluble ligand binding" evidence="3">
    <location>
        <begin position="116"/>
        <end position="164"/>
    </location>
</feature>
<comment type="caution">
    <text evidence="4">The sequence shown here is derived from an EMBL/GenBank/DDBJ whole genome shotgun (WGS) entry which is preliminary data.</text>
</comment>
<dbReference type="Pfam" id="PF10531">
    <property type="entry name" value="SLBB"/>
    <property type="match status" value="1"/>
</dbReference>
<dbReference type="PANTHER" id="PTHR33619:SF3">
    <property type="entry name" value="POLYSACCHARIDE EXPORT PROTEIN GFCE-RELATED"/>
    <property type="match status" value="1"/>
</dbReference>
<dbReference type="EMBL" id="PIUM01000011">
    <property type="protein sequence ID" value="PKU24450.1"/>
    <property type="molecule type" value="Genomic_DNA"/>
</dbReference>